<keyword evidence="2" id="KW-1185">Reference proteome</keyword>
<organism evidence="1 2">
    <name type="scientific">Leucogyrophana mollusca</name>
    <dbReference type="NCBI Taxonomy" id="85980"/>
    <lineage>
        <taxon>Eukaryota</taxon>
        <taxon>Fungi</taxon>
        <taxon>Dikarya</taxon>
        <taxon>Basidiomycota</taxon>
        <taxon>Agaricomycotina</taxon>
        <taxon>Agaricomycetes</taxon>
        <taxon>Agaricomycetidae</taxon>
        <taxon>Boletales</taxon>
        <taxon>Boletales incertae sedis</taxon>
        <taxon>Leucogyrophana</taxon>
    </lineage>
</organism>
<evidence type="ECO:0000313" key="2">
    <source>
        <dbReference type="Proteomes" id="UP000790709"/>
    </source>
</evidence>
<dbReference type="EMBL" id="MU266421">
    <property type="protein sequence ID" value="KAH7924556.1"/>
    <property type="molecule type" value="Genomic_DNA"/>
</dbReference>
<dbReference type="Proteomes" id="UP000790709">
    <property type="component" value="Unassembled WGS sequence"/>
</dbReference>
<protein>
    <submittedName>
        <fullName evidence="1">Uncharacterized protein</fullName>
    </submittedName>
</protein>
<reference evidence="1" key="1">
    <citation type="journal article" date="2021" name="New Phytol.">
        <title>Evolutionary innovations through gain and loss of genes in the ectomycorrhizal Boletales.</title>
        <authorList>
            <person name="Wu G."/>
            <person name="Miyauchi S."/>
            <person name="Morin E."/>
            <person name="Kuo A."/>
            <person name="Drula E."/>
            <person name="Varga T."/>
            <person name="Kohler A."/>
            <person name="Feng B."/>
            <person name="Cao Y."/>
            <person name="Lipzen A."/>
            <person name="Daum C."/>
            <person name="Hundley H."/>
            <person name="Pangilinan J."/>
            <person name="Johnson J."/>
            <person name="Barry K."/>
            <person name="LaButti K."/>
            <person name="Ng V."/>
            <person name="Ahrendt S."/>
            <person name="Min B."/>
            <person name="Choi I.G."/>
            <person name="Park H."/>
            <person name="Plett J.M."/>
            <person name="Magnuson J."/>
            <person name="Spatafora J.W."/>
            <person name="Nagy L.G."/>
            <person name="Henrissat B."/>
            <person name="Grigoriev I.V."/>
            <person name="Yang Z.L."/>
            <person name="Xu J."/>
            <person name="Martin F.M."/>
        </authorList>
    </citation>
    <scope>NUCLEOTIDE SEQUENCE</scope>
    <source>
        <strain evidence="1">KUC20120723A-06</strain>
    </source>
</reference>
<sequence>MTGSSTSDTPSSPTSLSSVDIVSAVASDSGQHSEGFSDDDEVVWRLGESSGDSSTESSLDFYSDGGDFIILHQPLVTATALTVDSGEGQPGGGSLSTAFDRLSVSSVFAEDSSSSDSEEGVRSVHRCVGREKKGSFEPSSSSESGTPLSQSGVSTPTGSYQEAAAFITEHLRADLKDEEKKLALLQALIVELGVRKPNAADIPSTLTSAKKVLKTEAHINIKEYVAIRAQGQAALQRIMHPSRGALAKSIRKKGNRAPLKWVKSQGLQVLLVTCFA</sequence>
<gene>
    <name evidence="1" type="ORF">BV22DRAFT_1066488</name>
</gene>
<evidence type="ECO:0000313" key="1">
    <source>
        <dbReference type="EMBL" id="KAH7924556.1"/>
    </source>
</evidence>
<comment type="caution">
    <text evidence="1">The sequence shown here is derived from an EMBL/GenBank/DDBJ whole genome shotgun (WGS) entry which is preliminary data.</text>
</comment>
<proteinExistence type="predicted"/>
<accession>A0ACB8BH65</accession>
<name>A0ACB8BH65_9AGAM</name>